<organism evidence="5 6">
    <name type="scientific">Nonomuraea jabiensis</name>
    <dbReference type="NCBI Taxonomy" id="882448"/>
    <lineage>
        <taxon>Bacteria</taxon>
        <taxon>Bacillati</taxon>
        <taxon>Actinomycetota</taxon>
        <taxon>Actinomycetes</taxon>
        <taxon>Streptosporangiales</taxon>
        <taxon>Streptosporangiaceae</taxon>
        <taxon>Nonomuraea</taxon>
    </lineage>
</organism>
<feature type="domain" description="Pectinesterase catalytic" evidence="4">
    <location>
        <begin position="118"/>
        <end position="184"/>
    </location>
</feature>
<dbReference type="SUPFAM" id="SSF51126">
    <property type="entry name" value="Pectin lyase-like"/>
    <property type="match status" value="1"/>
</dbReference>
<keyword evidence="6" id="KW-1185">Reference proteome</keyword>
<dbReference type="GO" id="GO:0030599">
    <property type="term" value="F:pectinesterase activity"/>
    <property type="evidence" value="ECO:0007669"/>
    <property type="project" value="InterPro"/>
</dbReference>
<evidence type="ECO:0000313" key="6">
    <source>
        <dbReference type="Proteomes" id="UP000579153"/>
    </source>
</evidence>
<evidence type="ECO:0000313" key="5">
    <source>
        <dbReference type="EMBL" id="MBB5778954.1"/>
    </source>
</evidence>
<comment type="similarity">
    <text evidence="1">Belongs to the pectinesterase family.</text>
</comment>
<accession>A0A7W9G829</accession>
<evidence type="ECO:0000256" key="1">
    <source>
        <dbReference type="ARBA" id="ARBA00008891"/>
    </source>
</evidence>
<dbReference type="GO" id="GO:0009279">
    <property type="term" value="C:cell outer membrane"/>
    <property type="evidence" value="ECO:0007669"/>
    <property type="project" value="TreeGrafter"/>
</dbReference>
<dbReference type="PANTHER" id="PTHR31321:SF57">
    <property type="entry name" value="PECTINESTERASE 53-RELATED"/>
    <property type="match status" value="1"/>
</dbReference>
<gene>
    <name evidence="5" type="ORF">HD596_005710</name>
</gene>
<dbReference type="GO" id="GO:0042545">
    <property type="term" value="P:cell wall modification"/>
    <property type="evidence" value="ECO:0007669"/>
    <property type="project" value="InterPro"/>
</dbReference>
<dbReference type="PANTHER" id="PTHR31321">
    <property type="entry name" value="ACYL-COA THIOESTER HYDROLASE YBHC-RELATED"/>
    <property type="match status" value="1"/>
</dbReference>
<dbReference type="InterPro" id="IPR011050">
    <property type="entry name" value="Pectin_lyase_fold/virulence"/>
</dbReference>
<evidence type="ECO:0000259" key="4">
    <source>
        <dbReference type="Pfam" id="PF01095"/>
    </source>
</evidence>
<evidence type="ECO:0000256" key="3">
    <source>
        <dbReference type="ARBA" id="ARBA00023085"/>
    </source>
</evidence>
<dbReference type="Pfam" id="PF01095">
    <property type="entry name" value="Pectinesterase"/>
    <property type="match status" value="2"/>
</dbReference>
<dbReference type="InterPro" id="IPR012334">
    <property type="entry name" value="Pectin_lyas_fold"/>
</dbReference>
<keyword evidence="2" id="KW-0378">Hydrolase</keyword>
<dbReference type="EMBL" id="JACHMB010000001">
    <property type="protein sequence ID" value="MBB5778954.1"/>
    <property type="molecule type" value="Genomic_DNA"/>
</dbReference>
<evidence type="ECO:0000256" key="2">
    <source>
        <dbReference type="ARBA" id="ARBA00022801"/>
    </source>
</evidence>
<comment type="caution">
    <text evidence="5">The sequence shown here is derived from an EMBL/GenBank/DDBJ whole genome shotgun (WGS) entry which is preliminary data.</text>
</comment>
<dbReference type="AlphaFoldDB" id="A0A7W9G829"/>
<proteinExistence type="inferred from homology"/>
<dbReference type="RefSeq" id="WP_185072334.1">
    <property type="nucleotide sequence ID" value="NZ_JACHMB010000001.1"/>
</dbReference>
<dbReference type="Proteomes" id="UP000579153">
    <property type="component" value="Unassembled WGS sequence"/>
</dbReference>
<dbReference type="Gene3D" id="2.160.20.10">
    <property type="entry name" value="Single-stranded right-handed beta-helix, Pectin lyase-like"/>
    <property type="match status" value="1"/>
</dbReference>
<keyword evidence="3" id="KW-0063">Aspartyl esterase</keyword>
<protein>
    <submittedName>
        <fullName evidence="5">Pectin methylesterase-like acyl-CoA thioesterase</fullName>
    </submittedName>
</protein>
<dbReference type="InterPro" id="IPR000070">
    <property type="entry name" value="Pectinesterase_cat"/>
</dbReference>
<name>A0A7W9G829_9ACTN</name>
<sequence length="435" mass="47490">MKISFPAPPTLGSSGAIEVHRAADGALVDRIEAAIARTDKKNIGAAVSDTGLPHDFSYESIMIDGNTANVYLHRQLEYGQEYYVTIDPEVFTGFGGMQEARKWNFKTRNRALQKRHLSVSASGTGDFCTVQGAIDAVPTGNKSPVTIDVRPGIYTEIVYVREDRPHITVRGAGAGRTVIQYANNDLRNGDAALRQGGPADVCPRRVLETSDLHNCWRAMFGVDAADFRIQNLTLHNTTPDGGSQAEAFRGNNDRIALERVDLRSHQDTLRLQGKGFVTGSRISGDTDFVWGTGTVFIQDSVLESTDAGYISQSRNDATRPGAVFVRTKLTRAPGVPDGSVVLSRSAVWRFTHSQAVFIDTKMDGHIAPVGWAIDPNDCAQAQTLSFWEYGSTDLTTGRAIDTAQRLPCSRQLTTTEAEKWSDPSFVLGGWNPQPR</sequence>
<reference evidence="5 6" key="1">
    <citation type="submission" date="2020-08" db="EMBL/GenBank/DDBJ databases">
        <title>Sequencing the genomes of 1000 actinobacteria strains.</title>
        <authorList>
            <person name="Klenk H.-P."/>
        </authorList>
    </citation>
    <scope>NUCLEOTIDE SEQUENCE [LARGE SCALE GENOMIC DNA]</scope>
    <source>
        <strain evidence="5 6">DSM 45507</strain>
    </source>
</reference>
<feature type="domain" description="Pectinesterase catalytic" evidence="4">
    <location>
        <begin position="218"/>
        <end position="426"/>
    </location>
</feature>